<protein>
    <submittedName>
        <fullName evidence="2">Uncharacterized protein</fullName>
    </submittedName>
</protein>
<keyword evidence="3" id="KW-1185">Reference proteome</keyword>
<gene>
    <name evidence="2" type="ORF">CSUB01_00017</name>
</gene>
<evidence type="ECO:0000256" key="1">
    <source>
        <dbReference type="SAM" id="MobiDB-lite"/>
    </source>
</evidence>
<evidence type="ECO:0000313" key="2">
    <source>
        <dbReference type="EMBL" id="KDN72334.1"/>
    </source>
</evidence>
<feature type="region of interest" description="Disordered" evidence="1">
    <location>
        <begin position="435"/>
        <end position="460"/>
    </location>
</feature>
<dbReference type="eggNOG" id="ENOG502R1XC">
    <property type="taxonomic scope" value="Eukaryota"/>
</dbReference>
<dbReference type="EMBL" id="JMSE01000001">
    <property type="protein sequence ID" value="KDN72334.1"/>
    <property type="molecule type" value="Genomic_DNA"/>
</dbReference>
<feature type="region of interest" description="Disordered" evidence="1">
    <location>
        <begin position="321"/>
        <end position="343"/>
    </location>
</feature>
<dbReference type="AlphaFoldDB" id="A0A066XXC1"/>
<reference evidence="3" key="1">
    <citation type="journal article" date="2014" name="Genome Announc.">
        <title>Draft genome sequence of Colletotrichum sublineola, a destructive pathogen of cultivated sorghum.</title>
        <authorList>
            <person name="Baroncelli R."/>
            <person name="Sanz-Martin J.M."/>
            <person name="Rech G.E."/>
            <person name="Sukno S.A."/>
            <person name="Thon M.R."/>
        </authorList>
    </citation>
    <scope>NUCLEOTIDE SEQUENCE [LARGE SCALE GENOMIC DNA]</scope>
    <source>
        <strain evidence="3">TX430BB</strain>
    </source>
</reference>
<sequence length="548" mass="61119">MCFTQKTVFTICAHCTVDLVECDKFRNNPDKTGRHACIAPLCQHTQALAIILGFCKTCEAAYTGLDLSDLNATRILWNFWSFKAVQKWNYAVDPSRVPVSALASPAKMLCKSWFGYVRTYKEVSMDMIMALSVQSLVNALGEQVTAGSCDLCRAKHCQDVHRIAIGMREATISWTCSLKYSEEIFKSYGVHRALGHPCTEEANLATFENRPTEALASVPPSQQYHVPQISPSSPVSSEDFPMRVPKKKAGRQTKQLSAKLRMKIVLQEREAMFKELEAEHKRRVWELQAQANLDDAGISSGTSRPSAHNAAVTPLNILRCSANSHPRTPRTPSPQASPLSGPSRGQLFEGFSGAWEHKPFSHVQGNNDFELCELPCRSKTLQLHESSYAGLVGGVDELLFERRRARRSQYGDIVDTPEVSRVSLRVHRIEDELAQQDSAKGYDDPHCELLYSGEGDREEDANDEQIDFYLDDDSISVSERIRPLTYVSPQRSPNGSKPSTPQAPSPSSRRKLVALPAIPPVSPLHVTEFGFLAKPAEHFHRFSDRMDG</sequence>
<evidence type="ECO:0000313" key="3">
    <source>
        <dbReference type="Proteomes" id="UP000027238"/>
    </source>
</evidence>
<name>A0A066XXC1_COLSU</name>
<accession>A0A066XXC1</accession>
<feature type="region of interest" description="Disordered" evidence="1">
    <location>
        <begin position="485"/>
        <end position="510"/>
    </location>
</feature>
<dbReference type="OrthoDB" id="4833237at2759"/>
<feature type="compositionally biased region" description="Polar residues" evidence="1">
    <location>
        <begin position="487"/>
        <end position="507"/>
    </location>
</feature>
<proteinExistence type="predicted"/>
<dbReference type="HOGENOM" id="CLU_496963_0_0_1"/>
<feature type="region of interest" description="Disordered" evidence="1">
    <location>
        <begin position="218"/>
        <end position="255"/>
    </location>
</feature>
<dbReference type="Proteomes" id="UP000027238">
    <property type="component" value="Unassembled WGS sequence"/>
</dbReference>
<organism evidence="2 3">
    <name type="scientific">Colletotrichum sublineola</name>
    <name type="common">Sorghum anthracnose fungus</name>
    <dbReference type="NCBI Taxonomy" id="1173701"/>
    <lineage>
        <taxon>Eukaryota</taxon>
        <taxon>Fungi</taxon>
        <taxon>Dikarya</taxon>
        <taxon>Ascomycota</taxon>
        <taxon>Pezizomycotina</taxon>
        <taxon>Sordariomycetes</taxon>
        <taxon>Hypocreomycetidae</taxon>
        <taxon>Glomerellales</taxon>
        <taxon>Glomerellaceae</taxon>
        <taxon>Colletotrichum</taxon>
        <taxon>Colletotrichum graminicola species complex</taxon>
    </lineage>
</organism>
<comment type="caution">
    <text evidence="2">The sequence shown here is derived from an EMBL/GenBank/DDBJ whole genome shotgun (WGS) entry which is preliminary data.</text>
</comment>